<dbReference type="Proteomes" id="UP000811609">
    <property type="component" value="Chromosome 3"/>
</dbReference>
<feature type="compositionally biased region" description="Basic and acidic residues" evidence="1">
    <location>
        <begin position="79"/>
        <end position="89"/>
    </location>
</feature>
<sequence>MEGGAGRCMKSYAVGVQDKVIMNRIMPRFRPIAPKPATGGSGSGGSATDNKDMFMKKGRTKRKYVRVRKNNPGTRPKKSTAEGEMKEYKDGLNKKVVTLQLLPQNSERNESPESGSGCSSDLTETIKNCQGIGVPPMCLNFNKAVRNDLDRTVVMRQMRGVMESWVTVESVTDTCMDVRRLGCTDVERMRNLAEDTCPGFVSDDSNRVFWVNGAFKKMMSRRNDGLSPEIITVWLVAKEKLPYLYTAFTCQVKLQYTRGKDSFTQILPCDAWKMDGGGFAWRLDVEAALSLGR</sequence>
<dbReference type="InterPro" id="IPR057710">
    <property type="entry name" value="DUF7950"/>
</dbReference>
<reference evidence="3" key="1">
    <citation type="submission" date="2020-12" db="EMBL/GenBank/DDBJ databases">
        <title>WGS assembly of Carya illinoinensis cv. Pawnee.</title>
        <authorList>
            <person name="Platts A."/>
            <person name="Shu S."/>
            <person name="Wright S."/>
            <person name="Barry K."/>
            <person name="Edger P."/>
            <person name="Pires J.C."/>
            <person name="Schmutz J."/>
        </authorList>
    </citation>
    <scope>NUCLEOTIDE SEQUENCE</scope>
    <source>
        <tissue evidence="3">Leaf</tissue>
    </source>
</reference>
<evidence type="ECO:0000313" key="4">
    <source>
        <dbReference type="Proteomes" id="UP000811609"/>
    </source>
</evidence>
<keyword evidence="4" id="KW-1185">Reference proteome</keyword>
<organism evidence="3 4">
    <name type="scientific">Carya illinoinensis</name>
    <name type="common">Pecan</name>
    <dbReference type="NCBI Taxonomy" id="32201"/>
    <lineage>
        <taxon>Eukaryota</taxon>
        <taxon>Viridiplantae</taxon>
        <taxon>Streptophyta</taxon>
        <taxon>Embryophyta</taxon>
        <taxon>Tracheophyta</taxon>
        <taxon>Spermatophyta</taxon>
        <taxon>Magnoliopsida</taxon>
        <taxon>eudicotyledons</taxon>
        <taxon>Gunneridae</taxon>
        <taxon>Pentapetalae</taxon>
        <taxon>rosids</taxon>
        <taxon>fabids</taxon>
        <taxon>Fagales</taxon>
        <taxon>Juglandaceae</taxon>
        <taxon>Carya</taxon>
    </lineage>
</organism>
<evidence type="ECO:0000313" key="3">
    <source>
        <dbReference type="EMBL" id="KAG6659671.1"/>
    </source>
</evidence>
<feature type="domain" description="DUF7950" evidence="2">
    <location>
        <begin position="162"/>
        <end position="290"/>
    </location>
</feature>
<dbReference type="AlphaFoldDB" id="A0A8T1R0L7"/>
<dbReference type="EMBL" id="CM031811">
    <property type="protein sequence ID" value="KAG6659671.1"/>
    <property type="molecule type" value="Genomic_DNA"/>
</dbReference>
<dbReference type="Pfam" id="PF25821">
    <property type="entry name" value="DUF7950"/>
    <property type="match status" value="1"/>
</dbReference>
<evidence type="ECO:0000256" key="1">
    <source>
        <dbReference type="SAM" id="MobiDB-lite"/>
    </source>
</evidence>
<feature type="region of interest" description="Disordered" evidence="1">
    <location>
        <begin position="30"/>
        <end position="89"/>
    </location>
</feature>
<evidence type="ECO:0000259" key="2">
    <source>
        <dbReference type="Pfam" id="PF25821"/>
    </source>
</evidence>
<protein>
    <recommendedName>
        <fullName evidence="2">DUF7950 domain-containing protein</fullName>
    </recommendedName>
</protein>
<accession>A0A8T1R0L7</accession>
<name>A0A8T1R0L7_CARIL</name>
<dbReference type="PANTHER" id="PTHR33595:SF27">
    <property type="match status" value="1"/>
</dbReference>
<proteinExistence type="predicted"/>
<gene>
    <name evidence="3" type="ORF">CIPAW_03G051600</name>
</gene>
<dbReference type="PANTHER" id="PTHR33595">
    <property type="entry name" value="VON WILLEBRAND FACTOR A DOMAIN PROTEIN"/>
    <property type="match status" value="1"/>
</dbReference>
<comment type="caution">
    <text evidence="3">The sequence shown here is derived from an EMBL/GenBank/DDBJ whole genome shotgun (WGS) entry which is preliminary data.</text>
</comment>
<feature type="compositionally biased region" description="Basic residues" evidence="1">
    <location>
        <begin position="56"/>
        <end position="69"/>
    </location>
</feature>